<dbReference type="AlphaFoldDB" id="A0A1G6A639"/>
<evidence type="ECO:0000313" key="3">
    <source>
        <dbReference type="Proteomes" id="UP000198771"/>
    </source>
</evidence>
<accession>A0A1G6A639</accession>
<reference evidence="2 3" key="1">
    <citation type="submission" date="2016-10" db="EMBL/GenBank/DDBJ databases">
        <authorList>
            <person name="de Groot N.N."/>
        </authorList>
    </citation>
    <scope>NUCLEOTIDE SEQUENCE [LARGE SCALE GENOMIC DNA]</scope>
    <source>
        <strain evidence="2 3">ASO4-2</strain>
    </source>
</reference>
<name>A0A1G6A639_9BACT</name>
<feature type="domain" description="Phage head morphogenesis" evidence="1">
    <location>
        <begin position="59"/>
        <end position="168"/>
    </location>
</feature>
<dbReference type="Proteomes" id="UP000198771">
    <property type="component" value="Unassembled WGS sequence"/>
</dbReference>
<proteinExistence type="predicted"/>
<dbReference type="NCBIfam" id="TIGR01641">
    <property type="entry name" value="phageSPP1_gp7"/>
    <property type="match status" value="1"/>
</dbReference>
<gene>
    <name evidence="2" type="ORF">SAMN05660653_00179</name>
</gene>
<dbReference type="InterPro" id="IPR006528">
    <property type="entry name" value="Phage_head_morphogenesis_dom"/>
</dbReference>
<organism evidence="2 3">
    <name type="scientific">Desulfonatronum thiosulfatophilum</name>
    <dbReference type="NCBI Taxonomy" id="617002"/>
    <lineage>
        <taxon>Bacteria</taxon>
        <taxon>Pseudomonadati</taxon>
        <taxon>Thermodesulfobacteriota</taxon>
        <taxon>Desulfovibrionia</taxon>
        <taxon>Desulfovibrionales</taxon>
        <taxon>Desulfonatronaceae</taxon>
        <taxon>Desulfonatronum</taxon>
    </lineage>
</organism>
<protein>
    <submittedName>
        <fullName evidence="2">Phage putative head morphogenesis protein, SPP1 gp7 family</fullName>
    </submittedName>
</protein>
<evidence type="ECO:0000259" key="1">
    <source>
        <dbReference type="Pfam" id="PF04233"/>
    </source>
</evidence>
<sequence length="240" mass="27468">MGGQVSTVRPFSLPMRQALKYWAAKIVLDADDFYRLAEDLRGRAFTVGALARANMVNDVYSSLGRALEQGSSFGEWKKSIADVIQASGWDRRRAELIFRTNVQSAFQAGRWKQMQAVKRARPYWRYVSVQDARTRPSHAALHGKVFHADDTFWDTFYPPNGYQCRCTVQTLSERQVEQYGYEVDAGIPGPTLVTDPRTGMETVISPFPDRGWETNQAKEAWTADLSKYPDWMRERLEQVV</sequence>
<evidence type="ECO:0000313" key="2">
    <source>
        <dbReference type="EMBL" id="SDB03884.1"/>
    </source>
</evidence>
<keyword evidence="3" id="KW-1185">Reference proteome</keyword>
<dbReference type="EMBL" id="FMXO01000001">
    <property type="protein sequence ID" value="SDB03884.1"/>
    <property type="molecule type" value="Genomic_DNA"/>
</dbReference>
<dbReference type="Pfam" id="PF04233">
    <property type="entry name" value="Phage_Mu_F"/>
    <property type="match status" value="1"/>
</dbReference>
<dbReference type="STRING" id="617002.SAMN05660653_00179"/>